<evidence type="ECO:0000313" key="2">
    <source>
        <dbReference type="Proteomes" id="UP000663891"/>
    </source>
</evidence>
<dbReference type="AlphaFoldDB" id="A0A813NH08"/>
<name>A0A813NH08_9BILA</name>
<dbReference type="OrthoDB" id="423533at2759"/>
<reference evidence="1" key="1">
    <citation type="submission" date="2021-02" db="EMBL/GenBank/DDBJ databases">
        <authorList>
            <person name="Nowell W R."/>
        </authorList>
    </citation>
    <scope>NUCLEOTIDE SEQUENCE</scope>
</reference>
<sequence>MYLGRENIQTIFSIETKNGKLIRAHSHLQNDDEILLLPGTYLKVIGSSNPSNGVYIISLREIPSNSLKLAKPCDLTSTNELPLSRQPCKADIQHLLNYIDILYPNGEPINLETGVDENGIPFYRDEMYHFYGLVGTWAENYDYDLIPTYRMSQNPEYIAKANWTEIKQMLTCIRSSGKFSSYTTYAHAITAGYIRLILLRMKELVEL</sequence>
<comment type="caution">
    <text evidence="1">The sequence shown here is derived from an EMBL/GenBank/DDBJ whole genome shotgun (WGS) entry which is preliminary data.</text>
</comment>
<dbReference type="Gene3D" id="3.90.176.10">
    <property type="entry name" value="Toxin ADP-ribosyltransferase, Chain A, domain 1"/>
    <property type="match status" value="1"/>
</dbReference>
<protein>
    <submittedName>
        <fullName evidence="1">Uncharacterized protein</fullName>
    </submittedName>
</protein>
<accession>A0A813NH08</accession>
<organism evidence="1 2">
    <name type="scientific">Adineta steineri</name>
    <dbReference type="NCBI Taxonomy" id="433720"/>
    <lineage>
        <taxon>Eukaryota</taxon>
        <taxon>Metazoa</taxon>
        <taxon>Spiralia</taxon>
        <taxon>Gnathifera</taxon>
        <taxon>Rotifera</taxon>
        <taxon>Eurotatoria</taxon>
        <taxon>Bdelloidea</taxon>
        <taxon>Adinetida</taxon>
        <taxon>Adinetidae</taxon>
        <taxon>Adineta</taxon>
    </lineage>
</organism>
<gene>
    <name evidence="1" type="ORF">VCS650_LOCUS354</name>
</gene>
<proteinExistence type="predicted"/>
<dbReference type="EMBL" id="CAJNON010000002">
    <property type="protein sequence ID" value="CAF0736360.1"/>
    <property type="molecule type" value="Genomic_DNA"/>
</dbReference>
<dbReference type="Proteomes" id="UP000663891">
    <property type="component" value="Unassembled WGS sequence"/>
</dbReference>
<evidence type="ECO:0000313" key="1">
    <source>
        <dbReference type="EMBL" id="CAF0736360.1"/>
    </source>
</evidence>